<dbReference type="Pfam" id="PF06808">
    <property type="entry name" value="DctM"/>
    <property type="match status" value="1"/>
</dbReference>
<dbReference type="PANTHER" id="PTHR43849:SF2">
    <property type="entry name" value="BLL3936 PROTEIN"/>
    <property type="match status" value="1"/>
</dbReference>
<feature type="transmembrane region" description="Helical" evidence="2">
    <location>
        <begin position="407"/>
        <end position="424"/>
    </location>
</feature>
<dbReference type="RefSeq" id="WP_153724153.1">
    <property type="nucleotide sequence ID" value="NZ_CP045875.1"/>
</dbReference>
<feature type="transmembrane region" description="Helical" evidence="2">
    <location>
        <begin position="670"/>
        <end position="695"/>
    </location>
</feature>
<feature type="domain" description="TRAP C4-dicarboxylate transport system permease DctM subunit" evidence="3">
    <location>
        <begin position="221"/>
        <end position="665"/>
    </location>
</feature>
<keyword evidence="5" id="KW-1185">Reference proteome</keyword>
<feature type="transmembrane region" description="Helical" evidence="2">
    <location>
        <begin position="558"/>
        <end position="576"/>
    </location>
</feature>
<feature type="transmembrane region" description="Helical" evidence="2">
    <location>
        <begin position="202"/>
        <end position="225"/>
    </location>
</feature>
<dbReference type="PANTHER" id="PTHR43849">
    <property type="entry name" value="BLL3936 PROTEIN"/>
    <property type="match status" value="1"/>
</dbReference>
<feature type="transmembrane region" description="Helical" evidence="2">
    <location>
        <begin position="151"/>
        <end position="170"/>
    </location>
</feature>
<feature type="transmembrane region" description="Helical" evidence="2">
    <location>
        <begin position="606"/>
        <end position="627"/>
    </location>
</feature>
<evidence type="ECO:0000259" key="3">
    <source>
        <dbReference type="Pfam" id="PF06808"/>
    </source>
</evidence>
<feature type="transmembrane region" description="Helical" evidence="2">
    <location>
        <begin position="472"/>
        <end position="494"/>
    </location>
</feature>
<feature type="transmembrane region" description="Helical" evidence="2">
    <location>
        <begin position="639"/>
        <end position="658"/>
    </location>
</feature>
<reference evidence="5" key="1">
    <citation type="submission" date="2019-11" db="EMBL/GenBank/DDBJ databases">
        <title>Genome sequence of Heliorestis convoluta strain HH, an alkaliphilic and minimalistic phototrophic bacterium from a soda lake in Egypt.</title>
        <authorList>
            <person name="Dewey E.D."/>
            <person name="Stokes L.M."/>
            <person name="Burchell B.M."/>
            <person name="Shaffer K.N."/>
            <person name="Huntington A.M."/>
            <person name="Baker J.M."/>
            <person name="Nadendla S."/>
            <person name="Giglio M.G."/>
            <person name="Touchman J.W."/>
            <person name="Blankenship R.E."/>
            <person name="Madigan M.T."/>
            <person name="Sattley W.M."/>
        </authorList>
    </citation>
    <scope>NUCLEOTIDE SEQUENCE [LARGE SCALE GENOMIC DNA]</scope>
    <source>
        <strain evidence="5">HH</strain>
    </source>
</reference>
<organism evidence="4 5">
    <name type="scientific">Heliorestis convoluta</name>
    <dbReference type="NCBI Taxonomy" id="356322"/>
    <lineage>
        <taxon>Bacteria</taxon>
        <taxon>Bacillati</taxon>
        <taxon>Bacillota</taxon>
        <taxon>Clostridia</taxon>
        <taxon>Eubacteriales</taxon>
        <taxon>Heliobacteriaceae</taxon>
        <taxon>Heliorestis</taxon>
    </lineage>
</organism>
<dbReference type="Proteomes" id="UP000366051">
    <property type="component" value="Chromosome"/>
</dbReference>
<gene>
    <name evidence="4" type="ORF">FTV88_0437</name>
</gene>
<feature type="transmembrane region" description="Helical" evidence="2">
    <location>
        <begin position="237"/>
        <end position="257"/>
    </location>
</feature>
<feature type="transmembrane region" description="Helical" evidence="2">
    <location>
        <begin position="446"/>
        <end position="465"/>
    </location>
</feature>
<feature type="transmembrane region" description="Helical" evidence="2">
    <location>
        <begin position="82"/>
        <end position="99"/>
    </location>
</feature>
<dbReference type="AlphaFoldDB" id="A0A5Q2MZI5"/>
<feature type="region of interest" description="Disordered" evidence="1">
    <location>
        <begin position="1"/>
        <end position="22"/>
    </location>
</feature>
<feature type="transmembrane region" description="Helical" evidence="2">
    <location>
        <begin position="277"/>
        <end position="300"/>
    </location>
</feature>
<name>A0A5Q2MZI5_9FIRM</name>
<evidence type="ECO:0000313" key="4">
    <source>
        <dbReference type="EMBL" id="QGG46616.1"/>
    </source>
</evidence>
<dbReference type="NCBIfam" id="TIGR02123">
    <property type="entry name" value="TRAP_fused"/>
    <property type="match status" value="1"/>
</dbReference>
<keyword evidence="2" id="KW-1133">Transmembrane helix</keyword>
<evidence type="ECO:0000256" key="2">
    <source>
        <dbReference type="SAM" id="Phobius"/>
    </source>
</evidence>
<protein>
    <submittedName>
        <fullName evidence="4">TRAP transporter, 4TM/12TM fusion family protein</fullName>
    </submittedName>
</protein>
<feature type="transmembrane region" description="Helical" evidence="2">
    <location>
        <begin position="177"/>
        <end position="196"/>
    </location>
</feature>
<feature type="transmembrane region" description="Helical" evidence="2">
    <location>
        <begin position="54"/>
        <end position="76"/>
    </location>
</feature>
<feature type="transmembrane region" description="Helical" evidence="2">
    <location>
        <begin position="127"/>
        <end position="145"/>
    </location>
</feature>
<feature type="transmembrane region" description="Helical" evidence="2">
    <location>
        <begin position="715"/>
        <end position="735"/>
    </location>
</feature>
<sequence>MAVDERGKNRSPVDHASTVDSADKIEETKKAEEILEKYDSGSAFRKNIPFYWKWVIGGGASILSLFHLYTAIFGTLPSNQQRGFHLAIALGLVFLLFPANKKNEGLAEESSHTFWDGFIARMKTVPVSSWVLFGILLLCTGYAYWNELVRPTTVLVMAALLVLFQVAKLYGRRYQGIPFPDVILAILGLGVGLYHFFEYQGIIARVGIYNDLDFMVAGAAVLLVLEAARRVVGMPIVVVAALLLLYAHLGAYIPGYFSHRGFSVERIISHSFLSLEGILGIPISISATFIYLFIMFGVILQKTGLEKFFTNLALSLTGWMTGGTAKVGVLTSLFSGTITGSSVANTVSNGAFTIPMMKRSGYKPEFAAGVESASSTGGQIMPPIMGSAAFLMIEFTGLAYSEIIKAALIPALLFFMGQFIYVHYESKRLGIMGVPRSELPNLKDLLLRKGYLLLPIVAIIVILSMGQSAMKAALYGIYTALAMSVLALILAWILGKRDQLDHPFSFSMLWDILVTSARTALPVIIACAAAGIIVGVITLTGLGLRIAGGILELAMNQLLLTLFFTMIASIVLGMGLPTTANYVITATMAAPALLAFDNVPLVAAHLFVFYFGIVADITPPVALAAYAGSGLANSNPFKTSIQAVKIAIGAFLIPYMFVLSPQLLLGEAPLYLVAFSVTTATLGMFCIATALVGYIEKPLHWSERLLLTLAGLSLVYAHLVTDILGVAIFLAIYVHQKMSGRKGKKDQGTDVPPVGV</sequence>
<dbReference type="InterPro" id="IPR010656">
    <property type="entry name" value="DctM"/>
</dbReference>
<dbReference type="OrthoDB" id="9759894at2"/>
<dbReference type="InterPro" id="IPR011853">
    <property type="entry name" value="TRAP_DctM-Dct_fused"/>
</dbReference>
<keyword evidence="2" id="KW-0472">Membrane</keyword>
<proteinExistence type="predicted"/>
<keyword evidence="2" id="KW-0812">Transmembrane</keyword>
<evidence type="ECO:0000256" key="1">
    <source>
        <dbReference type="SAM" id="MobiDB-lite"/>
    </source>
</evidence>
<accession>A0A5Q2MZI5</accession>
<evidence type="ECO:0000313" key="5">
    <source>
        <dbReference type="Proteomes" id="UP000366051"/>
    </source>
</evidence>
<feature type="compositionally biased region" description="Basic and acidic residues" evidence="1">
    <location>
        <begin position="1"/>
        <end position="13"/>
    </location>
</feature>
<dbReference type="EMBL" id="CP045875">
    <property type="protein sequence ID" value="QGG46616.1"/>
    <property type="molecule type" value="Genomic_DNA"/>
</dbReference>
<feature type="transmembrane region" description="Helical" evidence="2">
    <location>
        <begin position="312"/>
        <end position="334"/>
    </location>
</feature>
<feature type="transmembrane region" description="Helical" evidence="2">
    <location>
        <begin position="520"/>
        <end position="546"/>
    </location>
</feature>
<dbReference type="KEGG" id="hcv:FTV88_0437"/>